<dbReference type="AlphaFoldDB" id="A0A345P9D2"/>
<name>A0A345P9D2_9GAMM</name>
<keyword evidence="2" id="KW-0378">Hydrolase</keyword>
<dbReference type="EMBL" id="CP031222">
    <property type="protein sequence ID" value="AXI03891.1"/>
    <property type="molecule type" value="Genomic_DNA"/>
</dbReference>
<dbReference type="RefSeq" id="WP_114899999.1">
    <property type="nucleotide sequence ID" value="NZ_CP031222.1"/>
</dbReference>
<reference evidence="2 3" key="1">
    <citation type="submission" date="2018-07" db="EMBL/GenBank/DDBJ databases">
        <title>Genome sequencing of Moraxellaceae gen. HYN0046.</title>
        <authorList>
            <person name="Kim M."/>
            <person name="Yi H."/>
        </authorList>
    </citation>
    <scope>NUCLEOTIDE SEQUENCE [LARGE SCALE GENOMIC DNA]</scope>
    <source>
        <strain evidence="2 3">HYN0046</strain>
    </source>
</reference>
<dbReference type="PRINTS" id="PR00111">
    <property type="entry name" value="ABHYDROLASE"/>
</dbReference>
<sequence>MTTLYFTTPAGNRLAYSAFGPVDGRPILFFHGGGQTRHAWGRAGEVVGELGWRAWAVDLRGHGDSDWVAGHYQSEDFTADALSIIKTLKQKPVIVGASLGGQTALLANAIEEVSAALVLVDITPRANPEGIKRILNFMTAHLDGFASLDEAGAAVAAYQPHRSQRANSDSLTRNLRRHADGRWYWHWDPNMLRGVIEQRQLQGPHHDEAHSERLYQVIEQLTQPILLVRGSESDVVSRDNLDEFKRRIPHARVVDVSGAGHMVAGDQNDVFLDAVLGFLKEV</sequence>
<dbReference type="SUPFAM" id="SSF53474">
    <property type="entry name" value="alpha/beta-Hydrolases"/>
    <property type="match status" value="1"/>
</dbReference>
<dbReference type="InterPro" id="IPR000073">
    <property type="entry name" value="AB_hydrolase_1"/>
</dbReference>
<dbReference type="PANTHER" id="PTHR43194">
    <property type="entry name" value="HYDROLASE ALPHA/BETA FOLD FAMILY"/>
    <property type="match status" value="1"/>
</dbReference>
<dbReference type="Pfam" id="PF12697">
    <property type="entry name" value="Abhydrolase_6"/>
    <property type="match status" value="1"/>
</dbReference>
<dbReference type="GO" id="GO:0016787">
    <property type="term" value="F:hydrolase activity"/>
    <property type="evidence" value="ECO:0007669"/>
    <property type="project" value="UniProtKB-KW"/>
</dbReference>
<organism evidence="2 3">
    <name type="scientific">Aquirhabdus parva</name>
    <dbReference type="NCBI Taxonomy" id="2283318"/>
    <lineage>
        <taxon>Bacteria</taxon>
        <taxon>Pseudomonadati</taxon>
        <taxon>Pseudomonadota</taxon>
        <taxon>Gammaproteobacteria</taxon>
        <taxon>Moraxellales</taxon>
        <taxon>Moraxellaceae</taxon>
        <taxon>Aquirhabdus</taxon>
    </lineage>
</organism>
<dbReference type="InterPro" id="IPR050228">
    <property type="entry name" value="Carboxylesterase_BioH"/>
</dbReference>
<dbReference type="OrthoDB" id="5380819at2"/>
<dbReference type="Gene3D" id="3.40.50.1820">
    <property type="entry name" value="alpha/beta hydrolase"/>
    <property type="match status" value="1"/>
</dbReference>
<feature type="domain" description="AB hydrolase-1" evidence="1">
    <location>
        <begin position="27"/>
        <end position="274"/>
    </location>
</feature>
<evidence type="ECO:0000313" key="2">
    <source>
        <dbReference type="EMBL" id="AXI03891.1"/>
    </source>
</evidence>
<dbReference type="PANTHER" id="PTHR43194:SF2">
    <property type="entry name" value="PEROXISOMAL MEMBRANE PROTEIN LPX1"/>
    <property type="match status" value="1"/>
</dbReference>
<protein>
    <submittedName>
        <fullName evidence="2">Alpha/beta hydrolase</fullName>
    </submittedName>
</protein>
<accession>A0A345P9D2</accession>
<evidence type="ECO:0000313" key="3">
    <source>
        <dbReference type="Proteomes" id="UP000253940"/>
    </source>
</evidence>
<evidence type="ECO:0000259" key="1">
    <source>
        <dbReference type="Pfam" id="PF12697"/>
    </source>
</evidence>
<dbReference type="KEGG" id="mbah:HYN46_14215"/>
<dbReference type="Proteomes" id="UP000253940">
    <property type="component" value="Chromosome"/>
</dbReference>
<keyword evidence="3" id="KW-1185">Reference proteome</keyword>
<proteinExistence type="predicted"/>
<gene>
    <name evidence="2" type="ORF">HYN46_14215</name>
</gene>
<dbReference type="InterPro" id="IPR029058">
    <property type="entry name" value="AB_hydrolase_fold"/>
</dbReference>